<feature type="transmembrane region" description="Helical" evidence="3">
    <location>
        <begin position="204"/>
        <end position="224"/>
    </location>
</feature>
<reference evidence="4" key="2">
    <citation type="submission" date="2025-09" db="UniProtKB">
        <authorList>
            <consortium name="Ensembl"/>
        </authorList>
    </citation>
    <scope>IDENTIFICATION</scope>
</reference>
<feature type="transmembrane region" description="Helical" evidence="3">
    <location>
        <begin position="170"/>
        <end position="192"/>
    </location>
</feature>
<organism evidence="4 5">
    <name type="scientific">Oncorhynchus kisutch</name>
    <name type="common">Coho salmon</name>
    <name type="synonym">Salmo kisutch</name>
    <dbReference type="NCBI Taxonomy" id="8019"/>
    <lineage>
        <taxon>Eukaryota</taxon>
        <taxon>Metazoa</taxon>
        <taxon>Chordata</taxon>
        <taxon>Craniata</taxon>
        <taxon>Vertebrata</taxon>
        <taxon>Euteleostomi</taxon>
        <taxon>Actinopterygii</taxon>
        <taxon>Neopterygii</taxon>
        <taxon>Teleostei</taxon>
        <taxon>Protacanthopterygii</taxon>
        <taxon>Salmoniformes</taxon>
        <taxon>Salmonidae</taxon>
        <taxon>Salmoninae</taxon>
        <taxon>Oncorhynchus</taxon>
    </lineage>
</organism>
<feature type="compositionally biased region" description="Polar residues" evidence="2">
    <location>
        <begin position="835"/>
        <end position="848"/>
    </location>
</feature>
<feature type="transmembrane region" description="Helical" evidence="3">
    <location>
        <begin position="72"/>
        <end position="97"/>
    </location>
</feature>
<evidence type="ECO:0000256" key="2">
    <source>
        <dbReference type="SAM" id="MobiDB-lite"/>
    </source>
</evidence>
<keyword evidence="3" id="KW-0472">Membrane</keyword>
<accession>A0A8C7LF31</accession>
<dbReference type="PANTHER" id="PTHR11360:SF123">
    <property type="entry name" value="MONOCARBOXYLATE TRANSPORTER 8"/>
    <property type="match status" value="1"/>
</dbReference>
<evidence type="ECO:0000256" key="1">
    <source>
        <dbReference type="ARBA" id="ARBA00004141"/>
    </source>
</evidence>
<dbReference type="AlphaFoldDB" id="A0A8C7LF31"/>
<feature type="region of interest" description="Disordered" evidence="2">
    <location>
        <begin position="489"/>
        <end position="992"/>
    </location>
</feature>
<reference evidence="4" key="1">
    <citation type="submission" date="2025-08" db="UniProtKB">
        <authorList>
            <consortium name="Ensembl"/>
        </authorList>
    </citation>
    <scope>IDENTIFICATION</scope>
</reference>
<evidence type="ECO:0000313" key="4">
    <source>
        <dbReference type="Ensembl" id="ENSOKIP00005115524.1"/>
    </source>
</evidence>
<feature type="transmembrane region" description="Helical" evidence="3">
    <location>
        <begin position="458"/>
        <end position="477"/>
    </location>
</feature>
<keyword evidence="3" id="KW-1133">Transmembrane helix</keyword>
<dbReference type="GO" id="GO:0016020">
    <property type="term" value="C:membrane"/>
    <property type="evidence" value="ECO:0007669"/>
    <property type="project" value="UniProtKB-SubCell"/>
</dbReference>
<dbReference type="Ensembl" id="ENSOKIT00005123572.1">
    <property type="protein sequence ID" value="ENSOKIP00005115524.1"/>
    <property type="gene ID" value="ENSOKIG00005050092.1"/>
</dbReference>
<evidence type="ECO:0000256" key="3">
    <source>
        <dbReference type="SAM" id="Phobius"/>
    </source>
</evidence>
<comment type="subcellular location">
    <subcellularLocation>
        <location evidence="1">Membrane</location>
        <topology evidence="1">Multi-pass membrane protein</topology>
    </subcellularLocation>
</comment>
<dbReference type="GO" id="GO:0015349">
    <property type="term" value="F:thyroid hormone transmembrane transporter activity"/>
    <property type="evidence" value="ECO:0007669"/>
    <property type="project" value="TreeGrafter"/>
</dbReference>
<feature type="transmembrane region" description="Helical" evidence="3">
    <location>
        <begin position="236"/>
        <end position="255"/>
    </location>
</feature>
<dbReference type="GeneTree" id="ENSGT00940000159450"/>
<feature type="transmembrane region" description="Helical" evidence="3">
    <location>
        <begin position="367"/>
        <end position="386"/>
    </location>
</feature>
<feature type="transmembrane region" description="Helical" evidence="3">
    <location>
        <begin position="392"/>
        <end position="416"/>
    </location>
</feature>
<dbReference type="InterPro" id="IPR050327">
    <property type="entry name" value="Proton-linked_MCT"/>
</dbReference>
<feature type="transmembrane region" description="Helical" evidence="3">
    <location>
        <begin position="428"/>
        <end position="446"/>
    </location>
</feature>
<dbReference type="Gene3D" id="1.20.1250.20">
    <property type="entry name" value="MFS general substrate transporter like domains"/>
    <property type="match status" value="2"/>
</dbReference>
<feature type="transmembrane region" description="Helical" evidence="3">
    <location>
        <begin position="302"/>
        <end position="325"/>
    </location>
</feature>
<name>A0A8C7LF31_ONCKI</name>
<dbReference type="InterPro" id="IPR011701">
    <property type="entry name" value="MFS"/>
</dbReference>
<protein>
    <submittedName>
        <fullName evidence="4">Monocarboxylate transporter 8</fullName>
    </submittedName>
</protein>
<dbReference type="PANTHER" id="PTHR11360">
    <property type="entry name" value="MONOCARBOXYLATE TRANSPORTER"/>
    <property type="match status" value="1"/>
</dbReference>
<evidence type="ECO:0000313" key="5">
    <source>
        <dbReference type="Proteomes" id="UP000694557"/>
    </source>
</evidence>
<dbReference type="Pfam" id="PF07690">
    <property type="entry name" value="MFS_1"/>
    <property type="match status" value="1"/>
</dbReference>
<feature type="region of interest" description="Disordered" evidence="2">
    <location>
        <begin position="29"/>
        <end position="54"/>
    </location>
</feature>
<dbReference type="InterPro" id="IPR036259">
    <property type="entry name" value="MFS_trans_sf"/>
</dbReference>
<feature type="transmembrane region" description="Helical" evidence="3">
    <location>
        <begin position="146"/>
        <end position="164"/>
    </location>
</feature>
<keyword evidence="3" id="KW-0812">Transmembrane</keyword>
<dbReference type="KEGG" id="oki:109874152"/>
<dbReference type="GeneID" id="109874152"/>
<dbReference type="RefSeq" id="XP_031664859.1">
    <property type="nucleotide sequence ID" value="XM_031808999.1"/>
</dbReference>
<dbReference type="Proteomes" id="UP000694557">
    <property type="component" value="Unassembled WGS sequence"/>
</dbReference>
<proteinExistence type="predicted"/>
<feature type="transmembrane region" description="Helical" evidence="3">
    <location>
        <begin position="117"/>
        <end position="139"/>
    </location>
</feature>
<sequence>MESQKTQSEKPDPGLSQSLGTYLSYYEHEEMKRDGSRPDSETEENKDSSSQIVSCAHADSAPDREWFPEGRFVWLVVLAAIWCNGSIFGIQKSFGIIHMMLVKAHEDSNNEVSQFATAWVGALAMGMVFLCSPLVSIVTDHVGCRVTAICGSLVAFLGLLTSSFTMSLGLWYFTYGVLFGCGSSFVFLPSLVTLGHYFPQRLGLVNGVVMAGSSVFSISLPALLEEVGTPLGLSTTFQILSALMLIQAALAFSFCSRLYHRNLSTNTAQLSSANLSSGWQQGLTQTRRYCNLGVFHLPNYRVWAFGVATAMLGNFVPYIYLMSFVEEQFVETPVKEWVLLVCIGVTSCVGRLLFGRVGDLLHGAHKIYLQAGSFMVLGLASMLVPLCVRFEGLVAVCLLLGLCDGCVITLMAPVTFELVGPQRASQAIGYLMGLMALPMTAGPPLAGLLHDHFGDYHMAFYLAGVPPMVGGFLLFFVPNIHQCLLEGQQETLSRPSPDLQLSPPGSNHQSPLIPGHQLPPTSPDLQLSPLGSDHQSPPIPGHQLPPTSTDLQLSPRGSDHQSPPIPGHQLPPTSPDLQLSPLGSDHQSPPIPGHQLPPTSPDLQLSPRGSDHQSPPIPGHQLPPTSPDLQLSPLGSDHQSPPIPGHQLPPTSTDLQLSPLGSDHQSPPIPGHQLPPTSPDLQLSPRGSDHQSPPIPGHQLPPTSPDLQLSPRGSDHQSPPIPGHQFPPTSTDLQLSPPGSDHQSPLIPGHQLPPTSPDLQLSPLGSDHQSPPIPGHQLPPTSPDLQLSPLGSDHQSPPIPGHQLPSTSPDLQLSPLGSDHQSPPIPGHQLPPTSPDLQLSPRGSNHQSPPIPGHQLPPTSPDLQLSPPGSDHQSPLIPGHQLPPTSPDLQLSPPGSHHQSPLIPGHQLPPTSPDLQLSPLGSDHQSPPIPGHQLPPTSPDLQLSPLGSDHQSPPIPGHQLPPTSPDLQLSPPGSDHQSPPIPGHQLPPTSPD</sequence>
<keyword evidence="5" id="KW-1185">Reference proteome</keyword>
<dbReference type="SUPFAM" id="SSF103473">
    <property type="entry name" value="MFS general substrate transporter"/>
    <property type="match status" value="1"/>
</dbReference>
<gene>
    <name evidence="4" type="primary">LOC109874152</name>
</gene>
<feature type="compositionally biased region" description="Basic and acidic residues" evidence="2">
    <location>
        <begin position="29"/>
        <end position="47"/>
    </location>
</feature>